<sequence>MRDVLRRFTTGYAADMEKRTDSGDEQRSVNNPVMFLFIGDKAKAAVSAVSDLVERKWSNSAGVMYVHVYGNEPAVKENVVRFQVNDGAADRKRRRQELHAEFYRDDRKLMELNRTLRAVSSKLSEFGRLYSSFQRINVSVVTCAEDPCNVLVPEITLLAKSILGASFRIVQVDLYTLIREKSEGEEFGFSSSVSVGFLRELNHYQNDRYRYEGQLQVTEDGIRLAVEHAAPLFDLVYVLSDKNERGIITERGMEENYEIICSMNLLKNRKMVTDYTEKNDIYNNMQFKQNIMTDSGAPAFATAGFAKIKRPNKAIAAAVIYQVFRKITRKLKVSADVDTRQIADLFGLSPAAFERKISAWMPDERRIEEMVSLMMQKVSYDDIRKQSLREAELQLYGHTAEAFFERNVAEPSREQLASHRFREEVRGIVEYHIVADPHYGLYCAYDWMEEKSGGWNLFEEIRKTMKEAGRQLALVKDELESLYQEQVELQPFSRSRLPFQGKANLTQFIRYFIQEIYGRKYRVVQLELGLKMLQAMELALEDVHRELKTKVEEMDDIERCLSDYCQLSVREAEEELGNNIELYYEKVVEDITAELEAKRGGSFYFEDRYIGSVFEHLKRGKQALLERFIDFSAKEILTAEPFRLAFEEELLQRANVAARYEHRDVLTKEDLFKELYGMLEEQAVIHLEVYNYTHKNRYEEKYVFGDFYSEFVTYAFQFDEGRRGYKLGCVHEKRSSGIEKLNIMGGFQINDLLYVINNKKYYQSYLDNGFCLHGIALSELPDL</sequence>
<evidence type="ECO:0000313" key="2">
    <source>
        <dbReference type="EMBL" id="RAV20172.1"/>
    </source>
</evidence>
<proteinExistence type="predicted"/>
<gene>
    <name evidence="2" type="ORF">DQG23_17045</name>
</gene>
<dbReference type="RefSeq" id="WP_113032069.1">
    <property type="nucleotide sequence ID" value="NZ_QMFB01000009.1"/>
</dbReference>
<dbReference type="OrthoDB" id="1871252at2"/>
<evidence type="ECO:0000256" key="1">
    <source>
        <dbReference type="SAM" id="Coils"/>
    </source>
</evidence>
<keyword evidence="1" id="KW-0175">Coiled coil</keyword>
<dbReference type="Proteomes" id="UP000250369">
    <property type="component" value="Unassembled WGS sequence"/>
</dbReference>
<evidence type="ECO:0000313" key="3">
    <source>
        <dbReference type="Proteomes" id="UP000250369"/>
    </source>
</evidence>
<evidence type="ECO:0008006" key="4">
    <source>
        <dbReference type="Google" id="ProtNLM"/>
    </source>
</evidence>
<accession>A0A329MKK7</accession>
<keyword evidence="3" id="KW-1185">Reference proteome</keyword>
<protein>
    <recommendedName>
        <fullName evidence="4">Transcription initiation factor TFIID</fullName>
    </recommendedName>
</protein>
<dbReference type="EMBL" id="QMFB01000009">
    <property type="protein sequence ID" value="RAV20172.1"/>
    <property type="molecule type" value="Genomic_DNA"/>
</dbReference>
<comment type="caution">
    <text evidence="2">The sequence shown here is derived from an EMBL/GenBank/DDBJ whole genome shotgun (WGS) entry which is preliminary data.</text>
</comment>
<name>A0A329MKK7_9BACL</name>
<dbReference type="AlphaFoldDB" id="A0A329MKK7"/>
<organism evidence="2 3">
    <name type="scientific">Paenibacillus contaminans</name>
    <dbReference type="NCBI Taxonomy" id="450362"/>
    <lineage>
        <taxon>Bacteria</taxon>
        <taxon>Bacillati</taxon>
        <taxon>Bacillota</taxon>
        <taxon>Bacilli</taxon>
        <taxon>Bacillales</taxon>
        <taxon>Paenibacillaceae</taxon>
        <taxon>Paenibacillus</taxon>
    </lineage>
</organism>
<reference evidence="2 3" key="1">
    <citation type="journal article" date="2009" name="Int. J. Syst. Evol. Microbiol.">
        <title>Paenibacillus contaminans sp. nov., isolated from a contaminated laboratory plate.</title>
        <authorList>
            <person name="Chou J.H."/>
            <person name="Lee J.H."/>
            <person name="Lin M.C."/>
            <person name="Chang P.S."/>
            <person name="Arun A.B."/>
            <person name="Young C.C."/>
            <person name="Chen W.M."/>
        </authorList>
    </citation>
    <scope>NUCLEOTIDE SEQUENCE [LARGE SCALE GENOMIC DNA]</scope>
    <source>
        <strain evidence="2 3">CKOBP-6</strain>
    </source>
</reference>
<feature type="coiled-coil region" evidence="1">
    <location>
        <begin position="458"/>
        <end position="485"/>
    </location>
</feature>